<proteinExistence type="predicted"/>
<dbReference type="EMBL" id="GBXM01021284">
    <property type="protein sequence ID" value="JAH87293.1"/>
    <property type="molecule type" value="Transcribed_RNA"/>
</dbReference>
<evidence type="ECO:0000313" key="2">
    <source>
        <dbReference type="EMBL" id="JAH87293.1"/>
    </source>
</evidence>
<keyword evidence="1" id="KW-1133">Transmembrane helix</keyword>
<keyword evidence="1" id="KW-0472">Membrane</keyword>
<dbReference type="AlphaFoldDB" id="A0A0E9WCV3"/>
<evidence type="ECO:0000256" key="1">
    <source>
        <dbReference type="SAM" id="Phobius"/>
    </source>
</evidence>
<sequence>MEQQRTTFLLVLLLLVVVVVIVVVLIFGNVPSRSFRKKTTHTQTLKEKSSQRHLDHVCCVLID</sequence>
<reference evidence="2" key="2">
    <citation type="journal article" date="2015" name="Fish Shellfish Immunol.">
        <title>Early steps in the European eel (Anguilla anguilla)-Vibrio vulnificus interaction in the gills: Role of the RtxA13 toxin.</title>
        <authorList>
            <person name="Callol A."/>
            <person name="Pajuelo D."/>
            <person name="Ebbesson L."/>
            <person name="Teles M."/>
            <person name="MacKenzie S."/>
            <person name="Amaro C."/>
        </authorList>
    </citation>
    <scope>NUCLEOTIDE SEQUENCE</scope>
</reference>
<feature type="transmembrane region" description="Helical" evidence="1">
    <location>
        <begin position="6"/>
        <end position="28"/>
    </location>
</feature>
<accession>A0A0E9WCV3</accession>
<protein>
    <submittedName>
        <fullName evidence="2">Uncharacterized protein</fullName>
    </submittedName>
</protein>
<organism evidence="2">
    <name type="scientific">Anguilla anguilla</name>
    <name type="common">European freshwater eel</name>
    <name type="synonym">Muraena anguilla</name>
    <dbReference type="NCBI Taxonomy" id="7936"/>
    <lineage>
        <taxon>Eukaryota</taxon>
        <taxon>Metazoa</taxon>
        <taxon>Chordata</taxon>
        <taxon>Craniata</taxon>
        <taxon>Vertebrata</taxon>
        <taxon>Euteleostomi</taxon>
        <taxon>Actinopterygii</taxon>
        <taxon>Neopterygii</taxon>
        <taxon>Teleostei</taxon>
        <taxon>Anguilliformes</taxon>
        <taxon>Anguillidae</taxon>
        <taxon>Anguilla</taxon>
    </lineage>
</organism>
<keyword evidence="1" id="KW-0812">Transmembrane</keyword>
<name>A0A0E9WCV3_ANGAN</name>
<reference evidence="2" key="1">
    <citation type="submission" date="2014-11" db="EMBL/GenBank/DDBJ databases">
        <authorList>
            <person name="Amaro Gonzalez C."/>
        </authorList>
    </citation>
    <scope>NUCLEOTIDE SEQUENCE</scope>
</reference>